<accession>A0ABP8VMX9</accession>
<evidence type="ECO:0000256" key="1">
    <source>
        <dbReference type="ARBA" id="ARBA00023172"/>
    </source>
</evidence>
<dbReference type="Gene3D" id="1.10.443.10">
    <property type="entry name" value="Intergrase catalytic core"/>
    <property type="match status" value="1"/>
</dbReference>
<dbReference type="SUPFAM" id="SSF56349">
    <property type="entry name" value="DNA breaking-rejoining enzymes"/>
    <property type="match status" value="1"/>
</dbReference>
<keyword evidence="3" id="KW-1185">Reference proteome</keyword>
<keyword evidence="1" id="KW-0233">DNA recombination</keyword>
<organism evidence="2 3">
    <name type="scientific">Frondihabitans cladoniiphilus</name>
    <dbReference type="NCBI Taxonomy" id="715785"/>
    <lineage>
        <taxon>Bacteria</taxon>
        <taxon>Bacillati</taxon>
        <taxon>Actinomycetota</taxon>
        <taxon>Actinomycetes</taxon>
        <taxon>Micrococcales</taxon>
        <taxon>Microbacteriaceae</taxon>
        <taxon>Frondihabitans</taxon>
    </lineage>
</organism>
<evidence type="ECO:0008006" key="4">
    <source>
        <dbReference type="Google" id="ProtNLM"/>
    </source>
</evidence>
<evidence type="ECO:0000313" key="3">
    <source>
        <dbReference type="Proteomes" id="UP001501295"/>
    </source>
</evidence>
<name>A0ABP8VMX9_9MICO</name>
<evidence type="ECO:0000313" key="2">
    <source>
        <dbReference type="EMBL" id="GAA4666497.1"/>
    </source>
</evidence>
<comment type="caution">
    <text evidence="2">The sequence shown here is derived from an EMBL/GenBank/DDBJ whole genome shotgun (WGS) entry which is preliminary data.</text>
</comment>
<dbReference type="Proteomes" id="UP001501295">
    <property type="component" value="Unassembled WGS sequence"/>
</dbReference>
<dbReference type="InterPro" id="IPR011010">
    <property type="entry name" value="DNA_brk_join_enz"/>
</dbReference>
<dbReference type="EMBL" id="BAABLM010000001">
    <property type="protein sequence ID" value="GAA4666497.1"/>
    <property type="molecule type" value="Genomic_DNA"/>
</dbReference>
<sequence length="702" mass="78108">MNALSVAFDERIEPGDFEPIAPESMRVSVGDSRIALYGDDAWNLAFLTDNPSSPAASIYWKTFSVQHRPAMRLAAWTLINVPIPSEILRLHGPSMRPRLSAFRIYQTVLIWNSFARWLDSEGLLLRQVTTDQFAEYTRYLAAQRRLARNTVIHHVTALTRLWIAGQVFPGRLFEVAPPWVTGDAEDYLPKGVGAGENVREPIQAAVIGPLLHWALLVLDCAPSILHLTEQEECIRIHAREARTLSLEEERTRLKAYFADLQSRGAPLPATRREAAWSVDASFIAQKAGVWVESVMRWRRRQDVSAYFEEHAAPAHYDGGVTDSKGAILAAGVARNELATWKIRLETACLIVILYLTGMRPGEVLALRRNSLFTSTHAEAGWKLIHSVTFKTAHDDEGIHDSRGQLREAPWVAIEPVVTAIRTMESLSKVDLLFPSPQFVKYKAKSLSLNTLIDRIAVFVSWARERGEDVGPAVPEDVHGNVTPSRLRRTLAWHIANQPEGIVALAIQYGHLRTAIAAGYASRARDGIQSVVDFETAQAIASSLSDVGDGRPTGTEGVSGASARQFLHAVMEQSKKFGGSVATIRQARELLQNPRLNVFANKQSKIFCNYVRERALCHTDSIPEPSNPQLDHCVPTCTNISLTDTLANERTREADRLDRDVALGVSPTPILNRQRARSEQLRLEAARHFANRITVEDVLHDNG</sequence>
<proteinExistence type="predicted"/>
<reference evidence="3" key="1">
    <citation type="journal article" date="2019" name="Int. J. Syst. Evol. Microbiol.">
        <title>The Global Catalogue of Microorganisms (GCM) 10K type strain sequencing project: providing services to taxonomists for standard genome sequencing and annotation.</title>
        <authorList>
            <consortium name="The Broad Institute Genomics Platform"/>
            <consortium name="The Broad Institute Genome Sequencing Center for Infectious Disease"/>
            <person name="Wu L."/>
            <person name="Ma J."/>
        </authorList>
    </citation>
    <scope>NUCLEOTIDE SEQUENCE [LARGE SCALE GENOMIC DNA]</scope>
    <source>
        <strain evidence="3">JCM 18956</strain>
    </source>
</reference>
<protein>
    <recommendedName>
        <fullName evidence="4">Integrase</fullName>
    </recommendedName>
</protein>
<dbReference type="RefSeq" id="WP_345372904.1">
    <property type="nucleotide sequence ID" value="NZ_BAABLM010000001.1"/>
</dbReference>
<dbReference type="InterPro" id="IPR013762">
    <property type="entry name" value="Integrase-like_cat_sf"/>
</dbReference>
<gene>
    <name evidence="2" type="ORF">GCM10025780_05290</name>
</gene>